<dbReference type="RefSeq" id="WP_314803958.1">
    <property type="nucleotide sequence ID" value="NZ_CP130319.1"/>
</dbReference>
<organism evidence="1 2">
    <name type="scientific">Paenibacillus roseopurpureus</name>
    <dbReference type="NCBI Taxonomy" id="2918901"/>
    <lineage>
        <taxon>Bacteria</taxon>
        <taxon>Bacillati</taxon>
        <taxon>Bacillota</taxon>
        <taxon>Bacilli</taxon>
        <taxon>Bacillales</taxon>
        <taxon>Paenibacillaceae</taxon>
        <taxon>Paenibacillus</taxon>
    </lineage>
</organism>
<protein>
    <submittedName>
        <fullName evidence="1">Uncharacterized protein</fullName>
    </submittedName>
</protein>
<accession>A0AA96LQS2</accession>
<evidence type="ECO:0000313" key="2">
    <source>
        <dbReference type="Proteomes" id="UP001304650"/>
    </source>
</evidence>
<dbReference type="EMBL" id="CP130319">
    <property type="protein sequence ID" value="WNR46305.1"/>
    <property type="molecule type" value="Genomic_DNA"/>
</dbReference>
<proteinExistence type="predicted"/>
<reference evidence="1" key="1">
    <citation type="submission" date="2022-02" db="EMBL/GenBank/DDBJ databases">
        <title>Paenibacillus sp. MBLB1832 Whole Genome Shotgun Sequencing.</title>
        <authorList>
            <person name="Hwang C.Y."/>
            <person name="Cho E.-S."/>
            <person name="Seo M.-J."/>
        </authorList>
    </citation>
    <scope>NUCLEOTIDE SEQUENCE</scope>
    <source>
        <strain evidence="1">MBLB1832</strain>
    </source>
</reference>
<keyword evidence="2" id="KW-1185">Reference proteome</keyword>
<dbReference type="AlphaFoldDB" id="A0AA96LQS2"/>
<name>A0AA96LQS2_9BACL</name>
<dbReference type="KEGG" id="proo:MJB10_09495"/>
<sequence>MLTLKSWTGLFHRGTEDVYPTFKVRAPRDYFERADAFLEDIVYTSQEDLNGINKTFLVKLLFDNFMDHVRKGKDLFTYMLQLRSKFGGIVSSSNANSPLTGRTSSGSVPGFQWGLSFQSSSHDRASYLTLNVRLHPAEVNRMRVFFDDLQWKHHQSLNMELHELLSLLFIEFITELRNGLTEETKEEIVAAIIHKWEER</sequence>
<evidence type="ECO:0000313" key="1">
    <source>
        <dbReference type="EMBL" id="WNR46305.1"/>
    </source>
</evidence>
<dbReference type="Proteomes" id="UP001304650">
    <property type="component" value="Chromosome"/>
</dbReference>
<gene>
    <name evidence="1" type="ORF">MJB10_09495</name>
</gene>